<evidence type="ECO:0000313" key="2">
    <source>
        <dbReference type="EMBL" id="QER84743.1"/>
    </source>
</evidence>
<accession>A0ABX5ZJX6</accession>
<feature type="transmembrane region" description="Helical" evidence="1">
    <location>
        <begin position="128"/>
        <end position="145"/>
    </location>
</feature>
<keyword evidence="1" id="KW-0812">Transmembrane</keyword>
<dbReference type="EMBL" id="CP043959">
    <property type="protein sequence ID" value="QER84743.1"/>
    <property type="molecule type" value="Genomic_DNA"/>
</dbReference>
<evidence type="ECO:0000313" key="3">
    <source>
        <dbReference type="Proteomes" id="UP000324308"/>
    </source>
</evidence>
<sequence length="250" mass="25627">MLMVVGSALIVGGVVLIRTRAVTLGAAQVVSLTGLLLALGGFVLGLLSMARVGTESPHVVEGRERLRDAERLLGEALRRHAQEASTHEDDGGAALTLPALWGVTHSRLDLYHEIALGQARRSFRNAQMASGAGFVLLVAFVVVALRASTTAGSVVAGGLGAVAAALAGYVSRTFVKSAEVAAGHLHAYFEQPLEFSRYLAAERMVRDGGLEAEQRAEVLADLAKAVIAGPPVGAPTDGAVGAQAGSASSS</sequence>
<reference evidence="2 3" key="1">
    <citation type="submission" date="2019-09" db="EMBL/GenBank/DDBJ databases">
        <title>Draft genome sequence of the Ebosin-producing strain Streptomyces sp. 139.</title>
        <authorList>
            <person name="Ai L."/>
            <person name="Geng M."/>
            <person name="Ma M."/>
            <person name="Bai L."/>
        </authorList>
    </citation>
    <scope>NUCLEOTIDE SEQUENCE [LARGE SCALE GENOMIC DNA]</scope>
    <source>
        <strain evidence="2 3">139</strain>
    </source>
</reference>
<feature type="transmembrane region" description="Helical" evidence="1">
    <location>
        <begin position="151"/>
        <end position="170"/>
    </location>
</feature>
<organism evidence="2 3">
    <name type="scientific">Streptomyces tendae</name>
    <dbReference type="NCBI Taxonomy" id="1932"/>
    <lineage>
        <taxon>Bacteria</taxon>
        <taxon>Bacillati</taxon>
        <taxon>Actinomycetota</taxon>
        <taxon>Actinomycetes</taxon>
        <taxon>Kitasatosporales</taxon>
        <taxon>Streptomycetaceae</taxon>
        <taxon>Streptomyces</taxon>
    </lineage>
</organism>
<keyword evidence="1" id="KW-0472">Membrane</keyword>
<gene>
    <name evidence="2" type="ORF">F3L20_01680</name>
</gene>
<protein>
    <recommendedName>
        <fullName evidence="4">DUF4231 domain-containing protein</fullName>
    </recommendedName>
</protein>
<keyword evidence="1" id="KW-1133">Transmembrane helix</keyword>
<dbReference type="RefSeq" id="WP_150151425.1">
    <property type="nucleotide sequence ID" value="NZ_CP043959.1"/>
</dbReference>
<feature type="transmembrane region" description="Helical" evidence="1">
    <location>
        <begin position="31"/>
        <end position="50"/>
    </location>
</feature>
<keyword evidence="3" id="KW-1185">Reference proteome</keyword>
<proteinExistence type="predicted"/>
<name>A0ABX5ZJX6_STRTE</name>
<evidence type="ECO:0008006" key="4">
    <source>
        <dbReference type="Google" id="ProtNLM"/>
    </source>
</evidence>
<evidence type="ECO:0000256" key="1">
    <source>
        <dbReference type="SAM" id="Phobius"/>
    </source>
</evidence>
<dbReference type="Proteomes" id="UP000324308">
    <property type="component" value="Chromosome"/>
</dbReference>